<dbReference type="SMART" id="SM01144">
    <property type="entry name" value="DTW"/>
    <property type="match status" value="1"/>
</dbReference>
<keyword evidence="4" id="KW-0949">S-adenosyl-L-methionine</keyword>
<dbReference type="EMBL" id="MCFE01000015">
    <property type="protein sequence ID" value="ORY06582.1"/>
    <property type="molecule type" value="Genomic_DNA"/>
</dbReference>
<feature type="domain" description="DTW" evidence="12">
    <location>
        <begin position="46"/>
        <end position="232"/>
    </location>
</feature>
<keyword evidence="5" id="KW-0819">tRNA processing</keyword>
<keyword evidence="3" id="KW-0808">Transferase</keyword>
<dbReference type="InParanoid" id="A0A1Y1Z8I9"/>
<proteinExistence type="inferred from homology"/>
<evidence type="ECO:0000259" key="12">
    <source>
        <dbReference type="SMART" id="SM01144"/>
    </source>
</evidence>
<dbReference type="PANTHER" id="PTHR15627:SF8">
    <property type="entry name" value="TRNA-URIDINE AMINOCARBOXYPROPYLTRANSFERASE 1"/>
    <property type="match status" value="1"/>
</dbReference>
<comment type="catalytic activity">
    <reaction evidence="11">
        <text>a uridine in tRNA + S-adenosyl-L-methionine = a 3-[(3S)-3-amino-3-carboxypropyl]uridine in tRNA + S-methyl-5'-thioadenosine + H(+)</text>
        <dbReference type="Rhea" id="RHEA:62432"/>
        <dbReference type="Rhea" id="RHEA-COMP:13339"/>
        <dbReference type="Rhea" id="RHEA-COMP:16092"/>
        <dbReference type="ChEBI" id="CHEBI:15378"/>
        <dbReference type="ChEBI" id="CHEBI:17509"/>
        <dbReference type="ChEBI" id="CHEBI:59789"/>
        <dbReference type="ChEBI" id="CHEBI:65315"/>
        <dbReference type="ChEBI" id="CHEBI:82930"/>
        <dbReference type="EC" id="2.5.1.25"/>
    </reaction>
</comment>
<evidence type="ECO:0000313" key="14">
    <source>
        <dbReference type="Proteomes" id="UP000193498"/>
    </source>
</evidence>
<dbReference type="GO" id="GO:0016432">
    <property type="term" value="F:tRNA-uridine aminocarboxypropyltransferase activity"/>
    <property type="evidence" value="ECO:0007669"/>
    <property type="project" value="UniProtKB-EC"/>
</dbReference>
<evidence type="ECO:0000256" key="11">
    <source>
        <dbReference type="ARBA" id="ARBA00048718"/>
    </source>
</evidence>
<dbReference type="InterPro" id="IPR005636">
    <property type="entry name" value="DTW"/>
</dbReference>
<name>A0A1Y1Z8I9_9FUNG</name>
<comment type="function">
    <text evidence="7">Catalyzes the formation of 3-(3-amino-3-carboxypropyl)uridine (acp3U) at position 20 in the D-loop of several cytoplasmic tRNAs (acp3U(20)).</text>
</comment>
<gene>
    <name evidence="13" type="ORF">K493DRAFT_274183</name>
</gene>
<dbReference type="STRING" id="1314790.A0A1Y1Z8I9"/>
<dbReference type="Pfam" id="PF03942">
    <property type="entry name" value="DTW"/>
    <property type="match status" value="1"/>
</dbReference>
<dbReference type="GO" id="GO:0008033">
    <property type="term" value="P:tRNA processing"/>
    <property type="evidence" value="ECO:0007669"/>
    <property type="project" value="UniProtKB-KW"/>
</dbReference>
<evidence type="ECO:0000256" key="3">
    <source>
        <dbReference type="ARBA" id="ARBA00022679"/>
    </source>
</evidence>
<dbReference type="GO" id="GO:0005634">
    <property type="term" value="C:nucleus"/>
    <property type="evidence" value="ECO:0007669"/>
    <property type="project" value="UniProtKB-SubCell"/>
</dbReference>
<evidence type="ECO:0000256" key="2">
    <source>
        <dbReference type="ARBA" id="ARBA00012386"/>
    </source>
</evidence>
<evidence type="ECO:0000256" key="4">
    <source>
        <dbReference type="ARBA" id="ARBA00022691"/>
    </source>
</evidence>
<keyword evidence="14" id="KW-1185">Reference proteome</keyword>
<evidence type="ECO:0000256" key="8">
    <source>
        <dbReference type="ARBA" id="ARBA00038290"/>
    </source>
</evidence>
<dbReference type="OrthoDB" id="660555at2759"/>
<dbReference type="PANTHER" id="PTHR15627">
    <property type="entry name" value="NATURAL KILLER CELL-SPECIFIC ANTIGEN KLIP1"/>
    <property type="match status" value="1"/>
</dbReference>
<organism evidence="13 14">
    <name type="scientific">Basidiobolus meristosporus CBS 931.73</name>
    <dbReference type="NCBI Taxonomy" id="1314790"/>
    <lineage>
        <taxon>Eukaryota</taxon>
        <taxon>Fungi</taxon>
        <taxon>Fungi incertae sedis</taxon>
        <taxon>Zoopagomycota</taxon>
        <taxon>Entomophthoromycotina</taxon>
        <taxon>Basidiobolomycetes</taxon>
        <taxon>Basidiobolales</taxon>
        <taxon>Basidiobolaceae</taxon>
        <taxon>Basidiobolus</taxon>
    </lineage>
</organism>
<comment type="caution">
    <text evidence="13">The sequence shown here is derived from an EMBL/GenBank/DDBJ whole genome shotgun (WGS) entry which is preliminary data.</text>
</comment>
<dbReference type="InterPro" id="IPR051521">
    <property type="entry name" value="tRNA_Mod/Golgi_Maint"/>
</dbReference>
<evidence type="ECO:0000256" key="10">
    <source>
        <dbReference type="ARBA" id="ARBA00042508"/>
    </source>
</evidence>
<evidence type="ECO:0000313" key="13">
    <source>
        <dbReference type="EMBL" id="ORY06582.1"/>
    </source>
</evidence>
<reference evidence="13 14" key="1">
    <citation type="submission" date="2016-07" db="EMBL/GenBank/DDBJ databases">
        <title>Pervasive Adenine N6-methylation of Active Genes in Fungi.</title>
        <authorList>
            <consortium name="DOE Joint Genome Institute"/>
            <person name="Mondo S.J."/>
            <person name="Dannebaum R.O."/>
            <person name="Kuo R.C."/>
            <person name="Labutti K."/>
            <person name="Haridas S."/>
            <person name="Kuo A."/>
            <person name="Salamov A."/>
            <person name="Ahrendt S.R."/>
            <person name="Lipzen A."/>
            <person name="Sullivan W."/>
            <person name="Andreopoulos W.B."/>
            <person name="Clum A."/>
            <person name="Lindquist E."/>
            <person name="Daum C."/>
            <person name="Ramamoorthy G.K."/>
            <person name="Gryganskyi A."/>
            <person name="Culley D."/>
            <person name="Magnuson J.K."/>
            <person name="James T.Y."/>
            <person name="O'Malley M.A."/>
            <person name="Stajich J.E."/>
            <person name="Spatafora J.W."/>
            <person name="Visel A."/>
            <person name="Grigoriev I.V."/>
        </authorList>
    </citation>
    <scope>NUCLEOTIDE SEQUENCE [LARGE SCALE GENOMIC DNA]</scope>
    <source>
        <strain evidence="13 14">CBS 931.73</strain>
    </source>
</reference>
<evidence type="ECO:0000256" key="9">
    <source>
        <dbReference type="ARBA" id="ARBA00039242"/>
    </source>
</evidence>
<dbReference type="AlphaFoldDB" id="A0A1Y1Z8I9"/>
<evidence type="ECO:0000256" key="7">
    <source>
        <dbReference type="ARBA" id="ARBA00037050"/>
    </source>
</evidence>
<evidence type="ECO:0000256" key="1">
    <source>
        <dbReference type="ARBA" id="ARBA00004123"/>
    </source>
</evidence>
<comment type="subcellular location">
    <subcellularLocation>
        <location evidence="1">Nucleus</location>
    </subcellularLocation>
</comment>
<accession>A0A1Y1Z8I9</accession>
<protein>
    <recommendedName>
        <fullName evidence="9">tRNA-uridine aminocarboxypropyltransferase 1</fullName>
        <ecNumber evidence="2">2.5.1.25</ecNumber>
    </recommendedName>
    <alternativeName>
        <fullName evidence="10">DTW domain-containing protein 1</fullName>
    </alternativeName>
</protein>
<dbReference type="EC" id="2.5.1.25" evidence="2"/>
<evidence type="ECO:0000256" key="6">
    <source>
        <dbReference type="ARBA" id="ARBA00023242"/>
    </source>
</evidence>
<evidence type="ECO:0000256" key="5">
    <source>
        <dbReference type="ARBA" id="ARBA00022694"/>
    </source>
</evidence>
<comment type="similarity">
    <text evidence="8">Belongs to the TDD superfamily. DTWD1 family.</text>
</comment>
<dbReference type="Proteomes" id="UP000193498">
    <property type="component" value="Unassembled WGS sequence"/>
</dbReference>
<keyword evidence="6" id="KW-0539">Nucleus</keyword>
<sequence length="254" mass="30295">MNDDNSFKSDTQTEDYLANLQTNPGPILDKCQKRICCPNCETGRVLKYYCYECYEILGCSRDEIPSLKLPVKLDILKHEKERDSKSTAIHARILAPEDTRIILYPSQIPQYDNPERVLLLYPSEDALTLNEIDSESFDRILVVDGTWNQARAMVRYTPILQELRKVTIKPRKTMFWRFQNISESYLATIEAVYYLYREYHEAYQSDTVYDGRYDDLLFYYKYFYHLIQNFYKENQGSRKFSSRHRKGSDYIKYE</sequence>